<name>A0ABQ7FWA2_DUNSA</name>
<gene>
    <name evidence="1" type="ORF">DUNSADRAFT_2444</name>
</gene>
<evidence type="ECO:0000313" key="1">
    <source>
        <dbReference type="EMBL" id="KAF5826653.1"/>
    </source>
</evidence>
<dbReference type="Proteomes" id="UP000815325">
    <property type="component" value="Unassembled WGS sequence"/>
</dbReference>
<evidence type="ECO:0000313" key="2">
    <source>
        <dbReference type="Proteomes" id="UP000815325"/>
    </source>
</evidence>
<comment type="caution">
    <text evidence="1">The sequence shown here is derived from an EMBL/GenBank/DDBJ whole genome shotgun (WGS) entry which is preliminary data.</text>
</comment>
<dbReference type="EMBL" id="MU070785">
    <property type="protein sequence ID" value="KAF5826653.1"/>
    <property type="molecule type" value="Genomic_DNA"/>
</dbReference>
<sequence length="104" mass="11841">MALAAEKARAMGISVSGIYPTWQENTGPAATEMVAISSLIGWATVYISLRLICRGWWWSIPVLLRTAVAWILDRNKSCFCRERRWLLEQLETRNLQTLGISKLM</sequence>
<keyword evidence="2" id="KW-1185">Reference proteome</keyword>
<protein>
    <submittedName>
        <fullName evidence="1">Uncharacterized protein</fullName>
    </submittedName>
</protein>
<accession>A0ABQ7FWA2</accession>
<proteinExistence type="predicted"/>
<organism evidence="1 2">
    <name type="scientific">Dunaliella salina</name>
    <name type="common">Green alga</name>
    <name type="synonym">Protococcus salinus</name>
    <dbReference type="NCBI Taxonomy" id="3046"/>
    <lineage>
        <taxon>Eukaryota</taxon>
        <taxon>Viridiplantae</taxon>
        <taxon>Chlorophyta</taxon>
        <taxon>core chlorophytes</taxon>
        <taxon>Chlorophyceae</taxon>
        <taxon>CS clade</taxon>
        <taxon>Chlamydomonadales</taxon>
        <taxon>Dunaliellaceae</taxon>
        <taxon>Dunaliella</taxon>
    </lineage>
</organism>
<reference evidence="1" key="1">
    <citation type="submission" date="2017-08" db="EMBL/GenBank/DDBJ databases">
        <authorList>
            <person name="Polle J.E."/>
            <person name="Barry K."/>
            <person name="Cushman J."/>
            <person name="Schmutz J."/>
            <person name="Tran D."/>
            <person name="Hathwaick L.T."/>
            <person name="Yim W.C."/>
            <person name="Jenkins J."/>
            <person name="Mckie-Krisberg Z.M."/>
            <person name="Prochnik S."/>
            <person name="Lindquist E."/>
            <person name="Dockter R.B."/>
            <person name="Adam C."/>
            <person name="Molina H."/>
            <person name="Bunkerborg J."/>
            <person name="Jin E."/>
            <person name="Buchheim M."/>
            <person name="Magnuson J."/>
        </authorList>
    </citation>
    <scope>NUCLEOTIDE SEQUENCE</scope>
    <source>
        <strain evidence="1">CCAP 19/18</strain>
    </source>
</reference>